<dbReference type="Proteomes" id="UP001165064">
    <property type="component" value="Unassembled WGS sequence"/>
</dbReference>
<accession>A0ACB5T225</accession>
<gene>
    <name evidence="1" type="ORF">Amon02_000383800</name>
</gene>
<name>A0ACB5T225_AMBMO</name>
<evidence type="ECO:0000313" key="2">
    <source>
        <dbReference type="Proteomes" id="UP001165064"/>
    </source>
</evidence>
<sequence>MPSTLNGMSSKTELFEEATKRLQDERDEQTAESLIQYLLQPPNDDESPPSSESQNAQKRKKHILDRYMWRIANHAFSSSAPRTRKEIIELLYGPDLMNTPGLSFRRLLSNFNKLSGRIDILLRIRDHFMFVYSGDSPSTTLTFLVLYTWGVWYPQLLLIYPIIAIIFTVIIPNYLSRHEMNKPSFGNGQLIQKLRTMGDPLLLRFLGAGDASEQFTGLHKMWKNQKTNYDGTEFVSDEGLANLDFDDDVLLDMMTADRQTSKIFQVFLAPEKKVKKKSDDYVDDVERQADKEDENLKRSMVRLRLLSNMKDLQNLTTDLINFLALIEDTVEEACTFKDEKKTTRLFFALSAVVVFLLIIGPYIPWKFIFVAGIWLMILPKELVYFHSLFEYSLQKYAQYSTRLERDFSKLTSSDSFTTATENHHEAEESSRLFLQNTRETDLQKLESVNQVFQIQKLVRRTAYSDVGFSLSTYDPKSQLRLKGNSPELPPGIDLSHPPKSIWRCFYSYEWEIDDNTLAWLASSLPQEDH</sequence>
<keyword evidence="2" id="KW-1185">Reference proteome</keyword>
<protein>
    <submittedName>
        <fullName evidence="1">Unnamed protein product</fullName>
    </submittedName>
</protein>
<dbReference type="EMBL" id="BSXS01002501">
    <property type="protein sequence ID" value="GME79237.1"/>
    <property type="molecule type" value="Genomic_DNA"/>
</dbReference>
<evidence type="ECO:0000313" key="1">
    <source>
        <dbReference type="EMBL" id="GME79237.1"/>
    </source>
</evidence>
<proteinExistence type="predicted"/>
<organism evidence="1 2">
    <name type="scientific">Ambrosiozyma monospora</name>
    <name type="common">Yeast</name>
    <name type="synonym">Endomycopsis monosporus</name>
    <dbReference type="NCBI Taxonomy" id="43982"/>
    <lineage>
        <taxon>Eukaryota</taxon>
        <taxon>Fungi</taxon>
        <taxon>Dikarya</taxon>
        <taxon>Ascomycota</taxon>
        <taxon>Saccharomycotina</taxon>
        <taxon>Pichiomycetes</taxon>
        <taxon>Pichiales</taxon>
        <taxon>Pichiaceae</taxon>
        <taxon>Ambrosiozyma</taxon>
    </lineage>
</organism>
<comment type="caution">
    <text evidence="1">The sequence shown here is derived from an EMBL/GenBank/DDBJ whole genome shotgun (WGS) entry which is preliminary data.</text>
</comment>
<reference evidence="1" key="1">
    <citation type="submission" date="2023-04" db="EMBL/GenBank/DDBJ databases">
        <title>Ambrosiozyma monospora NBRC 10751.</title>
        <authorList>
            <person name="Ichikawa N."/>
            <person name="Sato H."/>
            <person name="Tonouchi N."/>
        </authorList>
    </citation>
    <scope>NUCLEOTIDE SEQUENCE</scope>
    <source>
        <strain evidence="1">NBRC 10751</strain>
    </source>
</reference>